<name>A0A2V2F2Z1_9FIRM</name>
<dbReference type="GO" id="GO:0051252">
    <property type="term" value="P:regulation of RNA metabolic process"/>
    <property type="evidence" value="ECO:0007669"/>
    <property type="project" value="UniProtKB-ARBA"/>
</dbReference>
<dbReference type="Gene3D" id="6.20.370.130">
    <property type="match status" value="1"/>
</dbReference>
<dbReference type="FunFam" id="2.40.50.140:FF:000006">
    <property type="entry name" value="Cold shock protein CspC"/>
    <property type="match status" value="1"/>
</dbReference>
<proteinExistence type="predicted"/>
<dbReference type="InterPro" id="IPR011129">
    <property type="entry name" value="CSD"/>
</dbReference>
<dbReference type="Pfam" id="PF00313">
    <property type="entry name" value="CSD"/>
    <property type="match status" value="1"/>
</dbReference>
<dbReference type="Gene3D" id="2.40.50.140">
    <property type="entry name" value="Nucleic acid-binding proteins"/>
    <property type="match status" value="1"/>
</dbReference>
<keyword evidence="6" id="KW-0238">DNA-binding</keyword>
<reference evidence="6 7" key="1">
    <citation type="submission" date="2018-05" db="EMBL/GenBank/DDBJ databases">
        <title>Genomic Encyclopedia of Type Strains, Phase IV (KMG-IV): sequencing the most valuable type-strain genomes for metagenomic binning, comparative biology and taxonomic classification.</title>
        <authorList>
            <person name="Goeker M."/>
        </authorList>
    </citation>
    <scope>NUCLEOTIDE SEQUENCE [LARGE SCALE GENOMIC DNA]</scope>
    <source>
        <strain evidence="6 7">JC118</strain>
    </source>
</reference>
<dbReference type="GO" id="GO:0003677">
    <property type="term" value="F:DNA binding"/>
    <property type="evidence" value="ECO:0007669"/>
    <property type="project" value="UniProtKB-KW"/>
</dbReference>
<evidence type="ECO:0000256" key="2">
    <source>
        <dbReference type="ARBA" id="ARBA00022490"/>
    </source>
</evidence>
<dbReference type="GeneID" id="94441757"/>
<evidence type="ECO:0000313" key="7">
    <source>
        <dbReference type="Proteomes" id="UP000247612"/>
    </source>
</evidence>
<evidence type="ECO:0000259" key="4">
    <source>
        <dbReference type="PROSITE" id="PS51857"/>
    </source>
</evidence>
<dbReference type="PROSITE" id="PS51857">
    <property type="entry name" value="CSD_2"/>
    <property type="match status" value="1"/>
</dbReference>
<dbReference type="RefSeq" id="WP_022939298.1">
    <property type="nucleotide sequence ID" value="NZ_BAABZA010000004.1"/>
</dbReference>
<dbReference type="PRINTS" id="PR00050">
    <property type="entry name" value="COLDSHOCK"/>
</dbReference>
<organism evidence="6 7">
    <name type="scientific">Dielma fastidiosa</name>
    <dbReference type="NCBI Taxonomy" id="1034346"/>
    <lineage>
        <taxon>Bacteria</taxon>
        <taxon>Bacillati</taxon>
        <taxon>Bacillota</taxon>
        <taxon>Erysipelotrichia</taxon>
        <taxon>Erysipelotrichales</taxon>
        <taxon>Erysipelotrichaceae</taxon>
        <taxon>Dielma</taxon>
    </lineage>
</organism>
<evidence type="ECO:0000256" key="1">
    <source>
        <dbReference type="ARBA" id="ARBA00004496"/>
    </source>
</evidence>
<dbReference type="STRING" id="1034346.GCA_000313565_03020"/>
<evidence type="ECO:0000313" key="6">
    <source>
        <dbReference type="EMBL" id="PXX78492.1"/>
    </source>
</evidence>
<comment type="subcellular location">
    <subcellularLocation>
        <location evidence="1 3">Cytoplasm</location>
    </subcellularLocation>
</comment>
<dbReference type="InterPro" id="IPR012156">
    <property type="entry name" value="Cold_shock_CspA"/>
</dbReference>
<dbReference type="OrthoDB" id="9805039at2"/>
<dbReference type="GO" id="GO:0010468">
    <property type="term" value="P:regulation of gene expression"/>
    <property type="evidence" value="ECO:0007669"/>
    <property type="project" value="UniProtKB-ARBA"/>
</dbReference>
<protein>
    <submittedName>
        <fullName evidence="5">Cold shock domain-containing protein</fullName>
    </submittedName>
    <submittedName>
        <fullName evidence="6">Putative cold-shock DNA-binding protein</fullName>
    </submittedName>
</protein>
<dbReference type="AlphaFoldDB" id="A0A2V2F2Z1"/>
<keyword evidence="7" id="KW-1185">Reference proteome</keyword>
<keyword evidence="2" id="KW-0963">Cytoplasm</keyword>
<sequence>MSTGTVKFFNAEKGYGFITEESGKEIFIHYSAIQIDGYKTLNEGQRVRFAIVEGNRGEQAADVTLIA</sequence>
<evidence type="ECO:0000256" key="3">
    <source>
        <dbReference type="RuleBase" id="RU000408"/>
    </source>
</evidence>
<dbReference type="GO" id="GO:0005737">
    <property type="term" value="C:cytoplasm"/>
    <property type="evidence" value="ECO:0007669"/>
    <property type="project" value="UniProtKB-SubCell"/>
</dbReference>
<dbReference type="PROSITE" id="PS00352">
    <property type="entry name" value="CSD_1"/>
    <property type="match status" value="1"/>
</dbReference>
<gene>
    <name evidence="6" type="ORF">DES51_10733</name>
    <name evidence="5" type="ORF">MQE39_14055</name>
</gene>
<evidence type="ECO:0000313" key="5">
    <source>
        <dbReference type="EMBL" id="MDY5169238.1"/>
    </source>
</evidence>
<feature type="domain" description="CSD" evidence="4">
    <location>
        <begin position="1"/>
        <end position="65"/>
    </location>
</feature>
<dbReference type="Proteomes" id="UP000247612">
    <property type="component" value="Unassembled WGS sequence"/>
</dbReference>
<dbReference type="EMBL" id="JALDAW010000022">
    <property type="protein sequence ID" value="MDY5169238.1"/>
    <property type="molecule type" value="Genomic_DNA"/>
</dbReference>
<accession>A0A2V2F2Z1</accession>
<dbReference type="EMBL" id="QJKH01000007">
    <property type="protein sequence ID" value="PXX78492.1"/>
    <property type="molecule type" value="Genomic_DNA"/>
</dbReference>
<reference evidence="5" key="2">
    <citation type="submission" date="2022-03" db="EMBL/GenBank/DDBJ databases">
        <title>First case of bacteraemia caused by Dielma fastidiosa in a patient hospitalised with diverticulitis.</title>
        <authorList>
            <person name="Forman-Ankjaer B."/>
            <person name="Hvid-Jensen F."/>
            <person name="Kobel C.M."/>
            <person name="Greve T."/>
        </authorList>
    </citation>
    <scope>NUCLEOTIDE SEQUENCE</scope>
    <source>
        <strain evidence="5">AUH_DF_2021</strain>
    </source>
</reference>
<dbReference type="InterPro" id="IPR012340">
    <property type="entry name" value="NA-bd_OB-fold"/>
</dbReference>
<dbReference type="InterPro" id="IPR002059">
    <property type="entry name" value="CSP_DNA-bd"/>
</dbReference>
<dbReference type="InterPro" id="IPR019844">
    <property type="entry name" value="CSD_CS"/>
</dbReference>
<dbReference type="Proteomes" id="UP001276902">
    <property type="component" value="Unassembled WGS sequence"/>
</dbReference>
<comment type="caution">
    <text evidence="6">The sequence shown here is derived from an EMBL/GenBank/DDBJ whole genome shotgun (WGS) entry which is preliminary data.</text>
</comment>
<dbReference type="PANTHER" id="PTHR11544">
    <property type="entry name" value="COLD SHOCK DOMAIN CONTAINING PROTEINS"/>
    <property type="match status" value="1"/>
</dbReference>
<dbReference type="SMART" id="SM00357">
    <property type="entry name" value="CSP"/>
    <property type="match status" value="1"/>
</dbReference>
<dbReference type="InterPro" id="IPR050181">
    <property type="entry name" value="Cold_shock_domain"/>
</dbReference>
<dbReference type="SUPFAM" id="SSF50249">
    <property type="entry name" value="Nucleic acid-binding proteins"/>
    <property type="match status" value="1"/>
</dbReference>
<dbReference type="PIRSF" id="PIRSF002599">
    <property type="entry name" value="Cold_shock_A"/>
    <property type="match status" value="1"/>
</dbReference>